<comment type="similarity">
    <text evidence="4">Belongs to the cytochrome b5 family.</text>
</comment>
<dbReference type="EMBL" id="GL883010">
    <property type="protein sequence ID" value="EGG21149.1"/>
    <property type="molecule type" value="Genomic_DNA"/>
</dbReference>
<evidence type="ECO:0000256" key="2">
    <source>
        <dbReference type="ARBA" id="ARBA00022723"/>
    </source>
</evidence>
<evidence type="ECO:0000259" key="6">
    <source>
        <dbReference type="PROSITE" id="PS50255"/>
    </source>
</evidence>
<dbReference type="OMA" id="AFWDKGH"/>
<keyword evidence="2" id="KW-0479">Metal-binding</keyword>
<dbReference type="InterPro" id="IPR050668">
    <property type="entry name" value="Cytochrome_b5"/>
</dbReference>
<dbReference type="Proteomes" id="UP000007797">
    <property type="component" value="Unassembled WGS sequence"/>
</dbReference>
<dbReference type="PANTHER" id="PTHR19359:SF149">
    <property type="entry name" value="CYTOCHROME B5 HEME-BINDING DOMAIN-CONTAINING PROTEIN"/>
    <property type="match status" value="1"/>
</dbReference>
<dbReference type="Gene3D" id="3.10.120.10">
    <property type="entry name" value="Cytochrome b5-like heme/steroid binding domain"/>
    <property type="match status" value="1"/>
</dbReference>
<keyword evidence="1" id="KW-0349">Heme</keyword>
<organism evidence="7 8">
    <name type="scientific">Cavenderia fasciculata</name>
    <name type="common">Slime mold</name>
    <name type="synonym">Dictyostelium fasciculatum</name>
    <dbReference type="NCBI Taxonomy" id="261658"/>
    <lineage>
        <taxon>Eukaryota</taxon>
        <taxon>Amoebozoa</taxon>
        <taxon>Evosea</taxon>
        <taxon>Eumycetozoa</taxon>
        <taxon>Dictyostelia</taxon>
        <taxon>Acytosteliales</taxon>
        <taxon>Cavenderiaceae</taxon>
        <taxon>Cavenderia</taxon>
    </lineage>
</organism>
<dbReference type="GO" id="GO:0020037">
    <property type="term" value="F:heme binding"/>
    <property type="evidence" value="ECO:0007669"/>
    <property type="project" value="TreeGrafter"/>
</dbReference>
<evidence type="ECO:0000256" key="1">
    <source>
        <dbReference type="ARBA" id="ARBA00022617"/>
    </source>
</evidence>
<dbReference type="GO" id="GO:0046872">
    <property type="term" value="F:metal ion binding"/>
    <property type="evidence" value="ECO:0007669"/>
    <property type="project" value="UniProtKB-KW"/>
</dbReference>
<reference evidence="8" key="1">
    <citation type="journal article" date="2011" name="Genome Res.">
        <title>Phylogeny-wide analysis of social amoeba genomes highlights ancient origins for complex intercellular communication.</title>
        <authorList>
            <person name="Heidel A.J."/>
            <person name="Lawal H.M."/>
            <person name="Felder M."/>
            <person name="Schilde C."/>
            <person name="Helps N.R."/>
            <person name="Tunggal B."/>
            <person name="Rivero F."/>
            <person name="John U."/>
            <person name="Schleicher M."/>
            <person name="Eichinger L."/>
            <person name="Platzer M."/>
            <person name="Noegel A.A."/>
            <person name="Schaap P."/>
            <person name="Gloeckner G."/>
        </authorList>
    </citation>
    <scope>NUCLEOTIDE SEQUENCE [LARGE SCALE GENOMIC DNA]</scope>
    <source>
        <strain evidence="8">SH3</strain>
    </source>
</reference>
<dbReference type="Pfam" id="PF00173">
    <property type="entry name" value="Cyt-b5"/>
    <property type="match status" value="1"/>
</dbReference>
<proteinExistence type="inferred from homology"/>
<dbReference type="AlphaFoldDB" id="F4PV33"/>
<dbReference type="PANTHER" id="PTHR19359">
    <property type="entry name" value="CYTOCHROME B5"/>
    <property type="match status" value="1"/>
</dbReference>
<dbReference type="RefSeq" id="XP_004358999.1">
    <property type="nucleotide sequence ID" value="XM_004358942.1"/>
</dbReference>
<dbReference type="OrthoDB" id="260519at2759"/>
<keyword evidence="5" id="KW-1133">Transmembrane helix</keyword>
<evidence type="ECO:0000256" key="3">
    <source>
        <dbReference type="ARBA" id="ARBA00023004"/>
    </source>
</evidence>
<sequence>MSSVSEIINLIVSDTTNLLVALIALGVVVYTIYGIMSVPKEEPKVVKKKSSRVRYDGPTRYFTQEEVARHDKEDDLWLIIDGKVYDLTTYVDQHVGGLAIMRNAGKDSSEGFHGEQHPVKVEQILLEYYIGEFKK</sequence>
<dbReference type="InterPro" id="IPR036400">
    <property type="entry name" value="Cyt_B5-like_heme/steroid_sf"/>
</dbReference>
<dbReference type="STRING" id="1054147.F4PV33"/>
<dbReference type="KEGG" id="dfa:DFA_01024"/>
<dbReference type="PROSITE" id="PS50255">
    <property type="entry name" value="CYTOCHROME_B5_2"/>
    <property type="match status" value="1"/>
</dbReference>
<evidence type="ECO:0000256" key="5">
    <source>
        <dbReference type="SAM" id="Phobius"/>
    </source>
</evidence>
<evidence type="ECO:0000256" key="4">
    <source>
        <dbReference type="ARBA" id="ARBA00038168"/>
    </source>
</evidence>
<dbReference type="InterPro" id="IPR001199">
    <property type="entry name" value="Cyt_B5-like_heme/steroid-bd"/>
</dbReference>
<keyword evidence="3" id="KW-0408">Iron</keyword>
<accession>F4PV33</accession>
<feature type="domain" description="Cytochrome b5 heme-binding" evidence="6">
    <location>
        <begin position="59"/>
        <end position="134"/>
    </location>
</feature>
<dbReference type="SUPFAM" id="SSF55856">
    <property type="entry name" value="Cytochrome b5-like heme/steroid binding domain"/>
    <property type="match status" value="1"/>
</dbReference>
<keyword evidence="5" id="KW-0472">Membrane</keyword>
<keyword evidence="5" id="KW-0812">Transmembrane</keyword>
<dbReference type="SMART" id="SM01117">
    <property type="entry name" value="Cyt-b5"/>
    <property type="match status" value="1"/>
</dbReference>
<evidence type="ECO:0000313" key="8">
    <source>
        <dbReference type="Proteomes" id="UP000007797"/>
    </source>
</evidence>
<protein>
    <recommendedName>
        <fullName evidence="6">Cytochrome b5 heme-binding domain-containing protein</fullName>
    </recommendedName>
</protein>
<name>F4PV33_CACFS</name>
<feature type="transmembrane region" description="Helical" evidence="5">
    <location>
        <begin position="18"/>
        <end position="38"/>
    </location>
</feature>
<keyword evidence="8" id="KW-1185">Reference proteome</keyword>
<gene>
    <name evidence="7" type="ORF">DFA_01024</name>
</gene>
<dbReference type="GeneID" id="14873217"/>
<dbReference type="GO" id="GO:0016020">
    <property type="term" value="C:membrane"/>
    <property type="evidence" value="ECO:0007669"/>
    <property type="project" value="TreeGrafter"/>
</dbReference>
<evidence type="ECO:0000313" key="7">
    <source>
        <dbReference type="EMBL" id="EGG21149.1"/>
    </source>
</evidence>